<dbReference type="EMBL" id="UGJF01000001">
    <property type="protein sequence ID" value="STQ88516.1"/>
    <property type="molecule type" value="Genomic_DNA"/>
</dbReference>
<dbReference type="GO" id="GO:0003723">
    <property type="term" value="F:RNA binding"/>
    <property type="evidence" value="ECO:0007669"/>
    <property type="project" value="UniProtKB-KW"/>
</dbReference>
<dbReference type="Gene3D" id="3.30.300.20">
    <property type="match status" value="1"/>
</dbReference>
<dbReference type="PANTHER" id="PTHR34654">
    <property type="entry name" value="UPF0109 PROTEIN SCO5592"/>
    <property type="match status" value="1"/>
</dbReference>
<reference evidence="5 8" key="2">
    <citation type="submission" date="2018-06" db="EMBL/GenBank/DDBJ databases">
        <authorList>
            <consortium name="Pathogen Informatics"/>
            <person name="Doyle S."/>
        </authorList>
    </citation>
    <scope>NUCLEOTIDE SEQUENCE [LARGE SCALE GENOMIC DNA]</scope>
    <source>
        <strain evidence="5 8">NCTC13156</strain>
    </source>
</reference>
<dbReference type="AlphaFoldDB" id="A0A0N1EA50"/>
<evidence type="ECO:0000313" key="4">
    <source>
        <dbReference type="EMBL" id="KPH54815.1"/>
    </source>
</evidence>
<keyword evidence="2" id="KW-0694">RNA-binding</keyword>
<dbReference type="STRING" id="35818.HPU229336_06680"/>
<dbReference type="GeneID" id="93196011"/>
<evidence type="ECO:0000256" key="1">
    <source>
        <dbReference type="ARBA" id="ARBA00022490"/>
    </source>
</evidence>
<accession>A0A0N1EA50</accession>
<dbReference type="Proteomes" id="UP000037800">
    <property type="component" value="Unassembled WGS sequence"/>
</dbReference>
<dbReference type="InterPro" id="IPR020627">
    <property type="entry name" value="KhpA"/>
</dbReference>
<dbReference type="CDD" id="cd22533">
    <property type="entry name" value="KH-II_YlqC-like"/>
    <property type="match status" value="1"/>
</dbReference>
<dbReference type="Proteomes" id="UP000255269">
    <property type="component" value="Unassembled WGS sequence"/>
</dbReference>
<evidence type="ECO:0000313" key="6">
    <source>
        <dbReference type="Proteomes" id="UP000037800"/>
    </source>
</evidence>
<dbReference type="RefSeq" id="WP_005023473.1">
    <property type="nucleotide sequence ID" value="NZ_CABKNZ010000038.1"/>
</dbReference>
<dbReference type="PANTHER" id="PTHR34654:SF1">
    <property type="entry name" value="RNA-BINDING PROTEIN KHPA"/>
    <property type="match status" value="1"/>
</dbReference>
<evidence type="ECO:0000313" key="5">
    <source>
        <dbReference type="EMBL" id="STQ88516.1"/>
    </source>
</evidence>
<keyword evidence="1" id="KW-0963">Cytoplasm</keyword>
<evidence type="ECO:0000313" key="7">
    <source>
        <dbReference type="Proteomes" id="UP000037997"/>
    </source>
</evidence>
<proteinExistence type="predicted"/>
<protein>
    <submittedName>
        <fullName evidence="5">KH domain RNA binding protein YlqC</fullName>
    </submittedName>
    <submittedName>
        <fullName evidence="4">RNA-binding protein</fullName>
    </submittedName>
</protein>
<dbReference type="Pfam" id="PF13083">
    <property type="entry name" value="KH_KhpA-B"/>
    <property type="match status" value="1"/>
</dbReference>
<name>A0A0N1EA50_9HELI</name>
<dbReference type="InterPro" id="IPR015946">
    <property type="entry name" value="KH_dom-like_a/b"/>
</dbReference>
<evidence type="ECO:0000256" key="2">
    <source>
        <dbReference type="ARBA" id="ARBA00022884"/>
    </source>
</evidence>
<dbReference type="PATRIC" id="fig|35818.10.peg.1355"/>
<dbReference type="Proteomes" id="UP000037997">
    <property type="component" value="Unassembled WGS sequence"/>
</dbReference>
<organism evidence="4 7">
    <name type="scientific">Helicobacter pullorum</name>
    <dbReference type="NCBI Taxonomy" id="35818"/>
    <lineage>
        <taxon>Bacteria</taxon>
        <taxon>Pseudomonadati</taxon>
        <taxon>Campylobacterota</taxon>
        <taxon>Epsilonproteobacteria</taxon>
        <taxon>Campylobacterales</taxon>
        <taxon>Helicobacteraceae</taxon>
        <taxon>Helicobacter</taxon>
    </lineage>
</organism>
<reference evidence="6 7" key="1">
    <citation type="submission" date="2014-06" db="EMBL/GenBank/DDBJ databases">
        <title>Helicobacter pullorum isolates in fresh chicken meat - phenotypic and genotypic features.</title>
        <authorList>
            <person name="Borges V."/>
            <person name="Santos A."/>
            <person name="Correia C.B."/>
            <person name="Saraiva M."/>
            <person name="Menard A."/>
            <person name="Vieira L."/>
            <person name="Sampaio D.A."/>
            <person name="Gomes J.P."/>
            <person name="Oleastro M."/>
        </authorList>
    </citation>
    <scope>NUCLEOTIDE SEQUENCE [LARGE SCALE GENOMIC DNA]</scope>
    <source>
        <strain evidence="4 7">229334/12</strain>
        <strain evidence="3 6">229336/12</strain>
    </source>
</reference>
<evidence type="ECO:0000313" key="8">
    <source>
        <dbReference type="Proteomes" id="UP000255269"/>
    </source>
</evidence>
<dbReference type="OrthoDB" id="5334617at2"/>
<dbReference type="EMBL" id="JNUR01000043">
    <property type="protein sequence ID" value="KPH49753.1"/>
    <property type="molecule type" value="Genomic_DNA"/>
</dbReference>
<dbReference type="EMBL" id="JNOC01000080">
    <property type="protein sequence ID" value="KPH54815.1"/>
    <property type="molecule type" value="Genomic_DNA"/>
</dbReference>
<sequence>MVEKFVELYVKKIVNEPEKIQIHKKELDTNFYEIEIISSAQDAGRLIGKDGKMISAIKTIISGLKAKDGNSYRVIVKPE</sequence>
<gene>
    <name evidence="4" type="ORF">HPU229334_12120</name>
    <name evidence="3" type="ORF">HPU229336_06680</name>
    <name evidence="5" type="ORF">NCTC13156_01356</name>
</gene>
<evidence type="ECO:0000313" key="3">
    <source>
        <dbReference type="EMBL" id="KPH49753.1"/>
    </source>
</evidence>